<dbReference type="KEGG" id="kaf:KAFR_0E03940"/>
<feature type="region of interest" description="Disordered" evidence="9">
    <location>
        <begin position="482"/>
        <end position="520"/>
    </location>
</feature>
<gene>
    <name evidence="12" type="primary">KAFR0E03940</name>
    <name evidence="12" type="ORF">KAFR_0E03940</name>
</gene>
<name>H2AVZ5_KAZAF</name>
<comment type="similarity">
    <text evidence="1 8">Belongs to the peptidase A1 family.</text>
</comment>
<dbReference type="FunFam" id="2.40.70.10:FF:000011">
    <property type="entry name" value="Aspartic protease"/>
    <property type="match status" value="1"/>
</dbReference>
<dbReference type="InterPro" id="IPR033121">
    <property type="entry name" value="PEPTIDASE_A1"/>
</dbReference>
<keyword evidence="2 8" id="KW-0645">Protease</keyword>
<dbReference type="EMBL" id="HE650825">
    <property type="protein sequence ID" value="CCF58545.1"/>
    <property type="molecule type" value="Genomic_DNA"/>
</dbReference>
<accession>H2AVZ5</accession>
<dbReference type="GO" id="GO:0004190">
    <property type="term" value="F:aspartic-type endopeptidase activity"/>
    <property type="evidence" value="ECO:0007669"/>
    <property type="project" value="UniProtKB-KW"/>
</dbReference>
<evidence type="ECO:0000256" key="4">
    <source>
        <dbReference type="ARBA" id="ARBA00022750"/>
    </source>
</evidence>
<evidence type="ECO:0000313" key="12">
    <source>
        <dbReference type="EMBL" id="CCF58545.1"/>
    </source>
</evidence>
<dbReference type="InterPro" id="IPR021109">
    <property type="entry name" value="Peptidase_aspartic_dom_sf"/>
</dbReference>
<dbReference type="GO" id="GO:0006508">
    <property type="term" value="P:proteolysis"/>
    <property type="evidence" value="ECO:0007669"/>
    <property type="project" value="UniProtKB-KW"/>
</dbReference>
<feature type="active site" evidence="6">
    <location>
        <position position="305"/>
    </location>
</feature>
<organism evidence="12 13">
    <name type="scientific">Kazachstania africana (strain ATCC 22294 / BCRC 22015 / CBS 2517 / CECT 1963 / NBRC 1671 / NRRL Y-8276)</name>
    <name type="common">Yeast</name>
    <name type="synonym">Kluyveromyces africanus</name>
    <dbReference type="NCBI Taxonomy" id="1071382"/>
    <lineage>
        <taxon>Eukaryota</taxon>
        <taxon>Fungi</taxon>
        <taxon>Dikarya</taxon>
        <taxon>Ascomycota</taxon>
        <taxon>Saccharomycotina</taxon>
        <taxon>Saccharomycetes</taxon>
        <taxon>Saccharomycetales</taxon>
        <taxon>Saccharomycetaceae</taxon>
        <taxon>Kazachstania</taxon>
    </lineage>
</organism>
<dbReference type="AlphaFoldDB" id="H2AVZ5"/>
<dbReference type="GO" id="GO:0071944">
    <property type="term" value="C:cell periphery"/>
    <property type="evidence" value="ECO:0007669"/>
    <property type="project" value="UniProtKB-ARBA"/>
</dbReference>
<evidence type="ECO:0000256" key="10">
    <source>
        <dbReference type="SAM" id="SignalP"/>
    </source>
</evidence>
<dbReference type="InterPro" id="IPR033876">
    <property type="entry name" value="SAP-like"/>
</dbReference>
<dbReference type="PANTHER" id="PTHR47966">
    <property type="entry name" value="BETA-SITE APP-CLEAVING ENZYME, ISOFORM A-RELATED"/>
    <property type="match status" value="1"/>
</dbReference>
<feature type="signal peptide" evidence="10">
    <location>
        <begin position="1"/>
        <end position="22"/>
    </location>
</feature>
<feature type="disulfide bond" evidence="7">
    <location>
        <begin position="340"/>
        <end position="374"/>
    </location>
</feature>
<dbReference type="FunFam" id="2.40.70.10:FF:000023">
    <property type="entry name" value="Aspartic protease"/>
    <property type="match status" value="1"/>
</dbReference>
<feature type="active site" evidence="6">
    <location>
        <position position="87"/>
    </location>
</feature>
<dbReference type="OrthoDB" id="771136at2759"/>
<evidence type="ECO:0000259" key="11">
    <source>
        <dbReference type="PROSITE" id="PS51767"/>
    </source>
</evidence>
<dbReference type="Gene3D" id="2.40.70.10">
    <property type="entry name" value="Acid Proteases"/>
    <property type="match status" value="2"/>
</dbReference>
<evidence type="ECO:0000313" key="13">
    <source>
        <dbReference type="Proteomes" id="UP000005220"/>
    </source>
</evidence>
<dbReference type="HOGENOM" id="CLU_013253_9_1_1"/>
<dbReference type="PROSITE" id="PS51767">
    <property type="entry name" value="PEPTIDASE_A1"/>
    <property type="match status" value="1"/>
</dbReference>
<keyword evidence="3 10" id="KW-0732">Signal</keyword>
<evidence type="ECO:0000256" key="2">
    <source>
        <dbReference type="ARBA" id="ARBA00022670"/>
    </source>
</evidence>
<dbReference type="Proteomes" id="UP000005220">
    <property type="component" value="Chromosome 5"/>
</dbReference>
<evidence type="ECO:0000256" key="1">
    <source>
        <dbReference type="ARBA" id="ARBA00007447"/>
    </source>
</evidence>
<evidence type="ECO:0000256" key="9">
    <source>
        <dbReference type="SAM" id="MobiDB-lite"/>
    </source>
</evidence>
<keyword evidence="13" id="KW-1185">Reference proteome</keyword>
<evidence type="ECO:0000256" key="7">
    <source>
        <dbReference type="PIRSR" id="PIRSR601461-2"/>
    </source>
</evidence>
<dbReference type="InParanoid" id="H2AVZ5"/>
<feature type="domain" description="Peptidase A1" evidence="11">
    <location>
        <begin position="69"/>
        <end position="410"/>
    </location>
</feature>
<dbReference type="STRING" id="1071382.H2AVZ5"/>
<evidence type="ECO:0000256" key="3">
    <source>
        <dbReference type="ARBA" id="ARBA00022729"/>
    </source>
</evidence>
<dbReference type="PRINTS" id="PR00792">
    <property type="entry name" value="PEPSIN"/>
</dbReference>
<dbReference type="PANTHER" id="PTHR47966:SF65">
    <property type="entry name" value="ASPARTIC-TYPE ENDOPEPTIDASE"/>
    <property type="match status" value="1"/>
</dbReference>
<reference evidence="12 13" key="1">
    <citation type="journal article" date="2011" name="Proc. Natl. Acad. Sci. U.S.A.">
        <title>Evolutionary erosion of yeast sex chromosomes by mating-type switching accidents.</title>
        <authorList>
            <person name="Gordon J.L."/>
            <person name="Armisen D."/>
            <person name="Proux-Wera E."/>
            <person name="Oheigeartaigh S.S."/>
            <person name="Byrne K.P."/>
            <person name="Wolfe K.H."/>
        </authorList>
    </citation>
    <scope>NUCLEOTIDE SEQUENCE [LARGE SCALE GENOMIC DNA]</scope>
    <source>
        <strain evidence="13">ATCC 22294 / BCRC 22015 / CBS 2517 / CECT 1963 / NBRC 1671 / NRRL Y-8276</strain>
    </source>
</reference>
<keyword evidence="7" id="KW-1015">Disulfide bond</keyword>
<dbReference type="SUPFAM" id="SSF50630">
    <property type="entry name" value="Acid proteases"/>
    <property type="match status" value="1"/>
</dbReference>
<dbReference type="RefSeq" id="XP_003957680.1">
    <property type="nucleotide sequence ID" value="XM_003957631.1"/>
</dbReference>
<sequence length="638" mass="66064">MKASLVSVSSVALFSSLKAAAAEAPGFVGVQFSKRYGKSISDSSLAKGNLVKRSSGTDEVELINESVFYAIDMEIGTPKQSVTVLVDTGSSDFWVPSSTNPYCESKSATSTIASSDLIDCTTYGTFSVSDSSSFVYNNTDFQTQYADGSSATGFWGHDVVDFGGQELSDISIAVADQTDSSFGVLGIGLTGLESTYSGSAAASSSTGRYQYDNFPIRLVQENVIQANAYSLYLDPATGSSGTILFGGVDHNKYSGDLNTIPLINTLEANGYTSPIKLQVTLNGLGVSDGSSTSTVTTTQIPALLDSGTTLTYLPTAMFDLLAEQIGATYSSTSNGYVLSCANVDEDSMIVYDFGGFQIQTPLAGSLYQLSDDQCELAIGSTSSSYATLGDLFLTHAYVVYDLDNKEISMAQINYNATTEDIEIISDSVPGATKAAGYYNTWTTSESITAGGNIFTLTNGVAKAIETAVPDVSYQTSSTTTVSSYNDASVTTSPTSSTTTVTSSSETPSSDTTSSSTSSTTTVTLSSSAYSSPISSVTTVTLSSDASSSFFTSDVVTKVNVTSSQNSSSVPTVLASATLSSIAPSSSLTSDIVTKVSSTSSQTSSSSIATVLASANGAAQFGASHLLAPLFIFISSIIF</sequence>
<dbReference type="PROSITE" id="PS00141">
    <property type="entry name" value="ASP_PROTEASE"/>
    <property type="match status" value="2"/>
</dbReference>
<evidence type="ECO:0000256" key="8">
    <source>
        <dbReference type="RuleBase" id="RU000454"/>
    </source>
</evidence>
<evidence type="ECO:0000256" key="5">
    <source>
        <dbReference type="ARBA" id="ARBA00022801"/>
    </source>
</evidence>
<keyword evidence="5 8" id="KW-0378">Hydrolase</keyword>
<proteinExistence type="inferred from homology"/>
<dbReference type="GeneID" id="13883361"/>
<protein>
    <recommendedName>
        <fullName evidence="11">Peptidase A1 domain-containing protein</fullName>
    </recommendedName>
</protein>
<keyword evidence="4 8" id="KW-0064">Aspartyl protease</keyword>
<dbReference type="Pfam" id="PF00026">
    <property type="entry name" value="Asp"/>
    <property type="match status" value="1"/>
</dbReference>
<dbReference type="InterPro" id="IPR001461">
    <property type="entry name" value="Aspartic_peptidase_A1"/>
</dbReference>
<dbReference type="CDD" id="cd05474">
    <property type="entry name" value="SAP_like"/>
    <property type="match status" value="1"/>
</dbReference>
<dbReference type="InterPro" id="IPR001969">
    <property type="entry name" value="Aspartic_peptidase_AS"/>
</dbReference>
<evidence type="ECO:0000256" key="6">
    <source>
        <dbReference type="PIRSR" id="PIRSR601461-1"/>
    </source>
</evidence>
<dbReference type="eggNOG" id="KOG1339">
    <property type="taxonomic scope" value="Eukaryota"/>
</dbReference>
<feature type="chain" id="PRO_5003558982" description="Peptidase A1 domain-containing protein" evidence="10">
    <location>
        <begin position="23"/>
        <end position="638"/>
    </location>
</feature>